<comment type="caution">
    <text evidence="1">The sequence shown here is derived from an EMBL/GenBank/DDBJ whole genome shotgun (WGS) entry which is preliminary data.</text>
</comment>
<dbReference type="EMBL" id="MU155840">
    <property type="protein sequence ID" value="KAF9470818.1"/>
    <property type="molecule type" value="Genomic_DNA"/>
</dbReference>
<dbReference type="Proteomes" id="UP000807469">
    <property type="component" value="Unassembled WGS sequence"/>
</dbReference>
<accession>A0A9P5YKX9</accession>
<evidence type="ECO:0000313" key="1">
    <source>
        <dbReference type="EMBL" id="KAF9470818.1"/>
    </source>
</evidence>
<evidence type="ECO:0000313" key="2">
    <source>
        <dbReference type="Proteomes" id="UP000807469"/>
    </source>
</evidence>
<reference evidence="1" key="1">
    <citation type="submission" date="2020-11" db="EMBL/GenBank/DDBJ databases">
        <authorList>
            <consortium name="DOE Joint Genome Institute"/>
            <person name="Ahrendt S."/>
            <person name="Riley R."/>
            <person name="Andreopoulos W."/>
            <person name="Labutti K."/>
            <person name="Pangilinan J."/>
            <person name="Ruiz-Duenas F.J."/>
            <person name="Barrasa J.M."/>
            <person name="Sanchez-Garcia M."/>
            <person name="Camarero S."/>
            <person name="Miyauchi S."/>
            <person name="Serrano A."/>
            <person name="Linde D."/>
            <person name="Babiker R."/>
            <person name="Drula E."/>
            <person name="Ayuso-Fernandez I."/>
            <person name="Pacheco R."/>
            <person name="Padilla G."/>
            <person name="Ferreira P."/>
            <person name="Barriuso J."/>
            <person name="Kellner H."/>
            <person name="Castanera R."/>
            <person name="Alfaro M."/>
            <person name="Ramirez L."/>
            <person name="Pisabarro A.G."/>
            <person name="Kuo A."/>
            <person name="Tritt A."/>
            <person name="Lipzen A."/>
            <person name="He G."/>
            <person name="Yan M."/>
            <person name="Ng V."/>
            <person name="Cullen D."/>
            <person name="Martin F."/>
            <person name="Rosso M.-N."/>
            <person name="Henrissat B."/>
            <person name="Hibbett D."/>
            <person name="Martinez A.T."/>
            <person name="Grigoriev I.V."/>
        </authorList>
    </citation>
    <scope>NUCLEOTIDE SEQUENCE</scope>
    <source>
        <strain evidence="1">CIRM-BRFM 674</strain>
    </source>
</reference>
<name>A0A9P5YKX9_9AGAR</name>
<protein>
    <submittedName>
        <fullName evidence="1">Uncharacterized protein</fullName>
    </submittedName>
</protein>
<gene>
    <name evidence="1" type="ORF">BDN70DRAFT_888720</name>
</gene>
<sequence length="55" mass="6179">MALQWDRGVDKASRTATDRIGASAWDMDRVATSPQVLEAAVAAVMWRVRRPEYCI</sequence>
<dbReference type="AlphaFoldDB" id="A0A9P5YKX9"/>
<proteinExistence type="predicted"/>
<organism evidence="1 2">
    <name type="scientific">Pholiota conissans</name>
    <dbReference type="NCBI Taxonomy" id="109636"/>
    <lineage>
        <taxon>Eukaryota</taxon>
        <taxon>Fungi</taxon>
        <taxon>Dikarya</taxon>
        <taxon>Basidiomycota</taxon>
        <taxon>Agaricomycotina</taxon>
        <taxon>Agaricomycetes</taxon>
        <taxon>Agaricomycetidae</taxon>
        <taxon>Agaricales</taxon>
        <taxon>Agaricineae</taxon>
        <taxon>Strophariaceae</taxon>
        <taxon>Pholiota</taxon>
    </lineage>
</organism>
<keyword evidence="2" id="KW-1185">Reference proteome</keyword>